<dbReference type="Proteomes" id="UP000230392">
    <property type="component" value="Unassembled WGS sequence"/>
</dbReference>
<dbReference type="GO" id="GO:0006412">
    <property type="term" value="P:translation"/>
    <property type="evidence" value="ECO:0007669"/>
    <property type="project" value="UniProtKB-KW"/>
</dbReference>
<evidence type="ECO:0000313" key="5">
    <source>
        <dbReference type="Proteomes" id="UP000230392"/>
    </source>
</evidence>
<dbReference type="EMBL" id="PCRF01000269">
    <property type="protein sequence ID" value="PIP15580.1"/>
    <property type="molecule type" value="Genomic_DNA"/>
</dbReference>
<dbReference type="SUPFAM" id="SSF55194">
    <property type="entry name" value="Ribosome recycling factor, RRF"/>
    <property type="match status" value="1"/>
</dbReference>
<accession>A0A2G9Y8Q0</accession>
<reference evidence="4 5" key="1">
    <citation type="submission" date="2017-09" db="EMBL/GenBank/DDBJ databases">
        <title>Depth-based differentiation of microbial function through sediment-hosted aquifers and enrichment of novel symbionts in the deep terrestrial subsurface.</title>
        <authorList>
            <person name="Probst A.J."/>
            <person name="Ladd B."/>
            <person name="Jarett J.K."/>
            <person name="Geller-Mcgrath D.E."/>
            <person name="Sieber C.M."/>
            <person name="Emerson J.B."/>
            <person name="Anantharaman K."/>
            <person name="Thomas B.C."/>
            <person name="Malmstrom R."/>
            <person name="Stieglmeier M."/>
            <person name="Klingl A."/>
            <person name="Woyke T."/>
            <person name="Ryan C.M."/>
            <person name="Banfield J.F."/>
        </authorList>
    </citation>
    <scope>NUCLEOTIDE SEQUENCE [LARGE SCALE GENOMIC DNA]</scope>
    <source>
        <strain evidence="4">CG23_combo_of_CG06-09_8_20_14_all_48_7</strain>
    </source>
</reference>
<dbReference type="InterPro" id="IPR023584">
    <property type="entry name" value="Ribosome_recyc_fac_dom"/>
</dbReference>
<dbReference type="PANTHER" id="PTHR20982:SF3">
    <property type="entry name" value="MITOCHONDRIAL RIBOSOME RECYCLING FACTOR PSEUDO 1"/>
    <property type="match status" value="1"/>
</dbReference>
<dbReference type="Pfam" id="PF01765">
    <property type="entry name" value="RRF"/>
    <property type="match status" value="1"/>
</dbReference>
<dbReference type="AlphaFoldDB" id="A0A2G9Y8Q0"/>
<evidence type="ECO:0000256" key="2">
    <source>
        <dbReference type="ARBA" id="ARBA00022917"/>
    </source>
</evidence>
<dbReference type="InterPro" id="IPR036191">
    <property type="entry name" value="RRF_sf"/>
</dbReference>
<dbReference type="PANTHER" id="PTHR20982">
    <property type="entry name" value="RIBOSOME RECYCLING FACTOR"/>
    <property type="match status" value="1"/>
</dbReference>
<feature type="domain" description="Ribosome recycling factor" evidence="3">
    <location>
        <begin position="1"/>
        <end position="58"/>
    </location>
</feature>
<evidence type="ECO:0000256" key="1">
    <source>
        <dbReference type="ARBA" id="ARBA00005912"/>
    </source>
</evidence>
<comment type="similarity">
    <text evidence="1">Belongs to the RRF family.</text>
</comment>
<evidence type="ECO:0000259" key="3">
    <source>
        <dbReference type="Pfam" id="PF01765"/>
    </source>
</evidence>
<feature type="non-terminal residue" evidence="4">
    <location>
        <position position="1"/>
    </location>
</feature>
<comment type="caution">
    <text evidence="4">The sequence shown here is derived from an EMBL/GenBank/DDBJ whole genome shotgun (WGS) entry which is preliminary data.</text>
</comment>
<proteinExistence type="inferred from homology"/>
<gene>
    <name evidence="4" type="primary">frr</name>
    <name evidence="4" type="ORF">COX46_05510</name>
</gene>
<dbReference type="Gene3D" id="1.10.132.20">
    <property type="entry name" value="Ribosome-recycling factor"/>
    <property type="match status" value="1"/>
</dbReference>
<dbReference type="InterPro" id="IPR002661">
    <property type="entry name" value="Ribosome_recyc_fac"/>
</dbReference>
<protein>
    <submittedName>
        <fullName evidence="4">Ribosome-recycling factor</fullName>
    </submittedName>
</protein>
<evidence type="ECO:0000313" key="4">
    <source>
        <dbReference type="EMBL" id="PIP15580.1"/>
    </source>
</evidence>
<organism evidence="4 5">
    <name type="scientific">bacterium (Candidatus Ratteibacteria) CG23_combo_of_CG06-09_8_20_14_all_48_7</name>
    <dbReference type="NCBI Taxonomy" id="2014292"/>
    <lineage>
        <taxon>Bacteria</taxon>
        <taxon>Candidatus Ratteibacteria</taxon>
    </lineage>
</organism>
<name>A0A2G9Y8Q0_9BACT</name>
<dbReference type="GO" id="GO:0043023">
    <property type="term" value="F:ribosomal large subunit binding"/>
    <property type="evidence" value="ECO:0007669"/>
    <property type="project" value="TreeGrafter"/>
</dbReference>
<keyword evidence="2" id="KW-0648">Protein biosynthesis</keyword>
<sequence length="59" mass="7058">VEIREVRRRHNEELKKLEKEKKIPEDDLHHGTAEVQKVTDNLTKEIDRLLSAKEKEILE</sequence>